<keyword evidence="11" id="KW-0175">Coiled coil</keyword>
<evidence type="ECO:0000256" key="10">
    <source>
        <dbReference type="ARBA" id="ARBA00023136"/>
    </source>
</evidence>
<comment type="subcellular location">
    <subcellularLocation>
        <location evidence="2">Membrane</location>
    </subcellularLocation>
</comment>
<keyword evidence="16" id="KW-1185">Reference proteome</keyword>
<dbReference type="PANTHER" id="PTHR45436:SF5">
    <property type="entry name" value="SENSOR HISTIDINE KINASE TRCS"/>
    <property type="match status" value="1"/>
</dbReference>
<dbReference type="EMBL" id="JAHYCA010000005">
    <property type="protein sequence ID" value="MBW6392465.1"/>
    <property type="molecule type" value="Genomic_DNA"/>
</dbReference>
<keyword evidence="9" id="KW-0902">Two-component regulatory system</keyword>
<evidence type="ECO:0000256" key="1">
    <source>
        <dbReference type="ARBA" id="ARBA00000085"/>
    </source>
</evidence>
<organism evidence="15 16">
    <name type="scientific">Billgrantia antri</name>
    <dbReference type="NCBI Taxonomy" id="2846777"/>
    <lineage>
        <taxon>Bacteria</taxon>
        <taxon>Pseudomonadati</taxon>
        <taxon>Pseudomonadota</taxon>
        <taxon>Gammaproteobacteria</taxon>
        <taxon>Oceanospirillales</taxon>
        <taxon>Halomonadaceae</taxon>
        <taxon>Billgrantia</taxon>
    </lineage>
</organism>
<evidence type="ECO:0000256" key="9">
    <source>
        <dbReference type="ARBA" id="ARBA00023012"/>
    </source>
</evidence>
<dbReference type="Pfam" id="PF02518">
    <property type="entry name" value="HATPase_c"/>
    <property type="match status" value="1"/>
</dbReference>
<comment type="catalytic activity">
    <reaction evidence="1">
        <text>ATP + protein L-histidine = ADP + protein N-phospho-L-histidine.</text>
        <dbReference type="EC" id="2.7.13.3"/>
    </reaction>
</comment>
<proteinExistence type="predicted"/>
<evidence type="ECO:0000256" key="12">
    <source>
        <dbReference type="SAM" id="Phobius"/>
    </source>
</evidence>
<evidence type="ECO:0000259" key="14">
    <source>
        <dbReference type="PROSITE" id="PS50885"/>
    </source>
</evidence>
<dbReference type="PRINTS" id="PR00344">
    <property type="entry name" value="BCTRLSENSOR"/>
</dbReference>
<feature type="coiled-coil region" evidence="11">
    <location>
        <begin position="217"/>
        <end position="244"/>
    </location>
</feature>
<evidence type="ECO:0000256" key="8">
    <source>
        <dbReference type="ARBA" id="ARBA00022989"/>
    </source>
</evidence>
<feature type="domain" description="HAMP" evidence="14">
    <location>
        <begin position="181"/>
        <end position="232"/>
    </location>
</feature>
<dbReference type="RefSeq" id="WP_219792865.1">
    <property type="nucleotide sequence ID" value="NZ_JAHYCA010000005.1"/>
</dbReference>
<dbReference type="InterPro" id="IPR036097">
    <property type="entry name" value="HisK_dim/P_sf"/>
</dbReference>
<sequence>MSLRRVDRRSLRFRLLTWLGGVAFIVVGLTWLMHGILLHDLARSFLGERLRQEAEHTLLQFRQGQLSTPLWRAESPAFQVFHHLYVLELDGEISTSHPRWLEALVPFLEGEDDTLDVVAWGGRHLLLYRARFEFDGRSGVLLIGEDFGQVEDGLEALHWWVGGIAGLLLVLLIGLNMMAVNRALRPLSRLRSQLDELRAGARDRLHLDTPSELDGLVEQLNRLMDEHARRLQRSRESLANLSHALKTPLTAVMQTLRGSRPIDSERREKMHQRLEDMHAQLDTELKRSRIAGPNAGQHANIRLEAEQLVEMFMNLYPHRHFQLEIEASVPTNVNVERQDFIEMLGILLDNAAKWASHEVRCRVRRDSNALLSILVEDDGSGVESSDLGRLGRRGTRLDEGKPGHGLGLAILRQIIERYASQVNFEPSPEGGLRVEVMLPLNEAG</sequence>
<reference evidence="15 16" key="1">
    <citation type="submission" date="2021-07" db="EMBL/GenBank/DDBJ databases">
        <authorList>
            <person name="So Y."/>
        </authorList>
    </citation>
    <scope>NUCLEOTIDE SEQUENCE [LARGE SCALE GENOMIC DNA]</scope>
    <source>
        <strain evidence="15 16">Y3S6</strain>
    </source>
</reference>
<dbReference type="InterPro" id="IPR004358">
    <property type="entry name" value="Sig_transdc_His_kin-like_C"/>
</dbReference>
<feature type="transmembrane region" description="Helical" evidence="12">
    <location>
        <begin position="15"/>
        <end position="37"/>
    </location>
</feature>
<dbReference type="InterPro" id="IPR050428">
    <property type="entry name" value="TCS_sensor_his_kinase"/>
</dbReference>
<evidence type="ECO:0000256" key="2">
    <source>
        <dbReference type="ARBA" id="ARBA00004370"/>
    </source>
</evidence>
<evidence type="ECO:0000256" key="4">
    <source>
        <dbReference type="ARBA" id="ARBA00022553"/>
    </source>
</evidence>
<keyword evidence="5" id="KW-0808">Transferase</keyword>
<dbReference type="PROSITE" id="PS50109">
    <property type="entry name" value="HIS_KIN"/>
    <property type="match status" value="1"/>
</dbReference>
<dbReference type="InterPro" id="IPR003660">
    <property type="entry name" value="HAMP_dom"/>
</dbReference>
<evidence type="ECO:0000259" key="13">
    <source>
        <dbReference type="PROSITE" id="PS50109"/>
    </source>
</evidence>
<evidence type="ECO:0000256" key="7">
    <source>
        <dbReference type="ARBA" id="ARBA00022777"/>
    </source>
</evidence>
<keyword evidence="6 12" id="KW-0812">Transmembrane</keyword>
<keyword evidence="7" id="KW-0418">Kinase</keyword>
<dbReference type="Proteomes" id="UP000769617">
    <property type="component" value="Unassembled WGS sequence"/>
</dbReference>
<dbReference type="InterPro" id="IPR036890">
    <property type="entry name" value="HATPase_C_sf"/>
</dbReference>
<feature type="domain" description="Histidine kinase" evidence="13">
    <location>
        <begin position="240"/>
        <end position="442"/>
    </location>
</feature>
<evidence type="ECO:0000313" key="15">
    <source>
        <dbReference type="EMBL" id="MBW6392465.1"/>
    </source>
</evidence>
<dbReference type="Gene3D" id="3.30.565.10">
    <property type="entry name" value="Histidine kinase-like ATPase, C-terminal domain"/>
    <property type="match status" value="1"/>
</dbReference>
<keyword evidence="4" id="KW-0597">Phosphoprotein</keyword>
<dbReference type="SUPFAM" id="SSF47384">
    <property type="entry name" value="Homodimeric domain of signal transducing histidine kinase"/>
    <property type="match status" value="1"/>
</dbReference>
<dbReference type="SUPFAM" id="SSF55874">
    <property type="entry name" value="ATPase domain of HSP90 chaperone/DNA topoisomerase II/histidine kinase"/>
    <property type="match status" value="1"/>
</dbReference>
<evidence type="ECO:0000256" key="6">
    <source>
        <dbReference type="ARBA" id="ARBA00022692"/>
    </source>
</evidence>
<dbReference type="InterPro" id="IPR005467">
    <property type="entry name" value="His_kinase_dom"/>
</dbReference>
<name>A0ABS6ZTV7_9GAMM</name>
<keyword evidence="8 12" id="KW-1133">Transmembrane helix</keyword>
<dbReference type="PROSITE" id="PS50885">
    <property type="entry name" value="HAMP"/>
    <property type="match status" value="1"/>
</dbReference>
<accession>A0ABS6ZTV7</accession>
<dbReference type="InterPro" id="IPR003661">
    <property type="entry name" value="HisK_dim/P_dom"/>
</dbReference>
<dbReference type="Gene3D" id="1.10.287.130">
    <property type="match status" value="1"/>
</dbReference>
<evidence type="ECO:0000256" key="11">
    <source>
        <dbReference type="SAM" id="Coils"/>
    </source>
</evidence>
<comment type="caution">
    <text evidence="15">The sequence shown here is derived from an EMBL/GenBank/DDBJ whole genome shotgun (WGS) entry which is preliminary data.</text>
</comment>
<evidence type="ECO:0000256" key="5">
    <source>
        <dbReference type="ARBA" id="ARBA00022679"/>
    </source>
</evidence>
<evidence type="ECO:0000313" key="16">
    <source>
        <dbReference type="Proteomes" id="UP000769617"/>
    </source>
</evidence>
<protein>
    <recommendedName>
        <fullName evidence="3">histidine kinase</fullName>
        <ecNumber evidence="3">2.7.13.3</ecNumber>
    </recommendedName>
</protein>
<gene>
    <name evidence="15" type="ORF">KPL81_15030</name>
</gene>
<dbReference type="SMART" id="SM00387">
    <property type="entry name" value="HATPase_c"/>
    <property type="match status" value="1"/>
</dbReference>
<feature type="transmembrane region" description="Helical" evidence="12">
    <location>
        <begin position="157"/>
        <end position="180"/>
    </location>
</feature>
<dbReference type="InterPro" id="IPR003594">
    <property type="entry name" value="HATPase_dom"/>
</dbReference>
<dbReference type="CDD" id="cd00082">
    <property type="entry name" value="HisKA"/>
    <property type="match status" value="1"/>
</dbReference>
<evidence type="ECO:0000256" key="3">
    <source>
        <dbReference type="ARBA" id="ARBA00012438"/>
    </source>
</evidence>
<dbReference type="PANTHER" id="PTHR45436">
    <property type="entry name" value="SENSOR HISTIDINE KINASE YKOH"/>
    <property type="match status" value="1"/>
</dbReference>
<dbReference type="EC" id="2.7.13.3" evidence="3"/>
<keyword evidence="10 12" id="KW-0472">Membrane</keyword>